<evidence type="ECO:0000313" key="1">
    <source>
        <dbReference type="EMBL" id="KKM73590.1"/>
    </source>
</evidence>
<gene>
    <name evidence="1" type="ORF">LCGC14_1408990</name>
</gene>
<reference evidence="1" key="1">
    <citation type="journal article" date="2015" name="Nature">
        <title>Complex archaea that bridge the gap between prokaryotes and eukaryotes.</title>
        <authorList>
            <person name="Spang A."/>
            <person name="Saw J.H."/>
            <person name="Jorgensen S.L."/>
            <person name="Zaremba-Niedzwiedzka K."/>
            <person name="Martijn J."/>
            <person name="Lind A.E."/>
            <person name="van Eijk R."/>
            <person name="Schleper C."/>
            <person name="Guy L."/>
            <person name="Ettema T.J."/>
        </authorList>
    </citation>
    <scope>NUCLEOTIDE SEQUENCE</scope>
</reference>
<name>A0A0F9MA79_9ZZZZ</name>
<proteinExistence type="predicted"/>
<dbReference type="EMBL" id="LAZR01009279">
    <property type="protein sequence ID" value="KKM73590.1"/>
    <property type="molecule type" value="Genomic_DNA"/>
</dbReference>
<accession>A0A0F9MA79</accession>
<sequence>MYGTLGHTVGCLKVEQIVNELIVKCPNFKHTRKKIYGMFHDHHNSLNWLRRSPPDLYEVFWNMWCKEMRHRIKALDIEPKILSTYVENAIIGLARHDRRTTILHRNLCGKKERVETKRLIDKYNKEYDKVLAEIIDKHKKEFDKKYFLGSLDPTSISKLFPKTMKG</sequence>
<organism evidence="1">
    <name type="scientific">marine sediment metagenome</name>
    <dbReference type="NCBI Taxonomy" id="412755"/>
    <lineage>
        <taxon>unclassified sequences</taxon>
        <taxon>metagenomes</taxon>
        <taxon>ecological metagenomes</taxon>
    </lineage>
</organism>
<dbReference type="AlphaFoldDB" id="A0A0F9MA79"/>
<comment type="caution">
    <text evidence="1">The sequence shown here is derived from an EMBL/GenBank/DDBJ whole genome shotgun (WGS) entry which is preliminary data.</text>
</comment>
<protein>
    <submittedName>
        <fullName evidence="1">Uncharacterized protein</fullName>
    </submittedName>
</protein>